<sequence length="468" mass="47891">MAPKGGKAQRKAATAPSPLALYKRALTAIRNWSPLASAASDTEALTALAECCLRLQSKLGLAVPAPEPQAGEAAAAATNGTNGAASGGSGGCDDELAAVWPVLAALDPGMDRYTAIVRHSLDLDLDDWEDEPGFLLASAHLELGASMRAALVAAVGAEPGKLLGRMWPRREAASLRHLAAARGLFPDFVAARVASAQVWALLARAHSQEDLHTAEQLLAAALATAERLAGSSAAAAATGGDGDGAEECDAAPWALAEANAACRREAEEAGPAARRSLAMLLCQEGRHGDAAPLLAAMDFSFRLARRVLHYPLDPMLGGPSSASSASVSTASAAAAAGAPPEASDDDSGRYVRAVDGALPGRLLHVLRGALAPGSRFWSEHGYGRPFPAPSGSSSGTGSRSGFGSGSPDGPGRYTWMADLPPHPDGPDGWGPTDPRDAAPTPLDRVWERLDGTPAPPGAVQYDACFQGF</sequence>
<name>A0A150G262_GONPE</name>
<organism evidence="2 3">
    <name type="scientific">Gonium pectorale</name>
    <name type="common">Green alga</name>
    <dbReference type="NCBI Taxonomy" id="33097"/>
    <lineage>
        <taxon>Eukaryota</taxon>
        <taxon>Viridiplantae</taxon>
        <taxon>Chlorophyta</taxon>
        <taxon>core chlorophytes</taxon>
        <taxon>Chlorophyceae</taxon>
        <taxon>CS clade</taxon>
        <taxon>Chlamydomonadales</taxon>
        <taxon>Volvocaceae</taxon>
        <taxon>Gonium</taxon>
    </lineage>
</organism>
<evidence type="ECO:0000313" key="3">
    <source>
        <dbReference type="Proteomes" id="UP000075714"/>
    </source>
</evidence>
<dbReference type="OrthoDB" id="64523at2759"/>
<reference evidence="3" key="1">
    <citation type="journal article" date="2016" name="Nat. Commun.">
        <title>The Gonium pectorale genome demonstrates co-option of cell cycle regulation during the evolution of multicellularity.</title>
        <authorList>
            <person name="Hanschen E.R."/>
            <person name="Marriage T.N."/>
            <person name="Ferris P.J."/>
            <person name="Hamaji T."/>
            <person name="Toyoda A."/>
            <person name="Fujiyama A."/>
            <person name="Neme R."/>
            <person name="Noguchi H."/>
            <person name="Minakuchi Y."/>
            <person name="Suzuki M."/>
            <person name="Kawai-Toyooka H."/>
            <person name="Smith D.R."/>
            <person name="Sparks H."/>
            <person name="Anderson J."/>
            <person name="Bakaric R."/>
            <person name="Luria V."/>
            <person name="Karger A."/>
            <person name="Kirschner M.W."/>
            <person name="Durand P.M."/>
            <person name="Michod R.E."/>
            <person name="Nozaki H."/>
            <person name="Olson B.J."/>
        </authorList>
    </citation>
    <scope>NUCLEOTIDE SEQUENCE [LARGE SCALE GENOMIC DNA]</scope>
    <source>
        <strain evidence="3">NIES-2863</strain>
    </source>
</reference>
<accession>A0A150G262</accession>
<proteinExistence type="predicted"/>
<feature type="compositionally biased region" description="Gly residues" evidence="1">
    <location>
        <begin position="398"/>
        <end position="408"/>
    </location>
</feature>
<feature type="compositionally biased region" description="Low complexity" evidence="1">
    <location>
        <begin position="387"/>
        <end position="397"/>
    </location>
</feature>
<evidence type="ECO:0000313" key="2">
    <source>
        <dbReference type="EMBL" id="KXZ43904.1"/>
    </source>
</evidence>
<keyword evidence="3" id="KW-1185">Reference proteome</keyword>
<gene>
    <name evidence="2" type="ORF">GPECTOR_78g92</name>
</gene>
<dbReference type="EMBL" id="LSYV01000079">
    <property type="protein sequence ID" value="KXZ43904.1"/>
    <property type="molecule type" value="Genomic_DNA"/>
</dbReference>
<protein>
    <submittedName>
        <fullName evidence="2">Uncharacterized protein</fullName>
    </submittedName>
</protein>
<feature type="region of interest" description="Disordered" evidence="1">
    <location>
        <begin position="387"/>
        <end position="440"/>
    </location>
</feature>
<dbReference type="Proteomes" id="UP000075714">
    <property type="component" value="Unassembled WGS sequence"/>
</dbReference>
<comment type="caution">
    <text evidence="2">The sequence shown here is derived from an EMBL/GenBank/DDBJ whole genome shotgun (WGS) entry which is preliminary data.</text>
</comment>
<evidence type="ECO:0000256" key="1">
    <source>
        <dbReference type="SAM" id="MobiDB-lite"/>
    </source>
</evidence>
<dbReference type="AlphaFoldDB" id="A0A150G262"/>